<evidence type="ECO:0000256" key="1">
    <source>
        <dbReference type="SAM" id="SignalP"/>
    </source>
</evidence>
<dbReference type="InterPro" id="IPR036457">
    <property type="entry name" value="PPM-type-like_dom_sf"/>
</dbReference>
<comment type="caution">
    <text evidence="2">The sequence shown here is derived from an EMBL/GenBank/DDBJ whole genome shotgun (WGS) entry which is preliminary data.</text>
</comment>
<evidence type="ECO:0000313" key="2">
    <source>
        <dbReference type="EMBL" id="KAK9281577.1"/>
    </source>
</evidence>
<name>A0AAP0RN94_LIQFO</name>
<evidence type="ECO:0008006" key="4">
    <source>
        <dbReference type="Google" id="ProtNLM"/>
    </source>
</evidence>
<accession>A0AAP0RN94</accession>
<dbReference type="EMBL" id="JBBPBK010000007">
    <property type="protein sequence ID" value="KAK9281577.1"/>
    <property type="molecule type" value="Genomic_DNA"/>
</dbReference>
<dbReference type="Proteomes" id="UP001415857">
    <property type="component" value="Unassembled WGS sequence"/>
</dbReference>
<sequence>MLPLINQRHRTFKFQLFVLGFLVTAIARCFGESSTCLTVYKEGGAPAVFQSPKCPRWKLPNYASRPRAGPCQVAMHQGRRRLFVYEDVFGRVAVLIDKKSDIGPGTAGLTEVTVGIMAVFDGHNGAEASEMASKLLLEYFILHTFFLLDATYSVALKKSTGRLPNKSEQDVVFQVPNLGEQGRHESDYGRYEVSFPAIIDGSLRLEILKESLLRAIHDIDVTFSKASFV</sequence>
<proteinExistence type="predicted"/>
<organism evidence="2 3">
    <name type="scientific">Liquidambar formosana</name>
    <name type="common">Formosan gum</name>
    <dbReference type="NCBI Taxonomy" id="63359"/>
    <lineage>
        <taxon>Eukaryota</taxon>
        <taxon>Viridiplantae</taxon>
        <taxon>Streptophyta</taxon>
        <taxon>Embryophyta</taxon>
        <taxon>Tracheophyta</taxon>
        <taxon>Spermatophyta</taxon>
        <taxon>Magnoliopsida</taxon>
        <taxon>eudicotyledons</taxon>
        <taxon>Gunneridae</taxon>
        <taxon>Pentapetalae</taxon>
        <taxon>Saxifragales</taxon>
        <taxon>Altingiaceae</taxon>
        <taxon>Liquidambar</taxon>
    </lineage>
</organism>
<feature type="chain" id="PRO_5042998989" description="PPM-type phosphatase domain-containing protein" evidence="1">
    <location>
        <begin position="32"/>
        <end position="229"/>
    </location>
</feature>
<dbReference type="Gene3D" id="3.60.40.10">
    <property type="entry name" value="PPM-type phosphatase domain"/>
    <property type="match status" value="1"/>
</dbReference>
<gene>
    <name evidence="2" type="ORF">L1049_004480</name>
</gene>
<evidence type="ECO:0000313" key="3">
    <source>
        <dbReference type="Proteomes" id="UP001415857"/>
    </source>
</evidence>
<reference evidence="2 3" key="1">
    <citation type="journal article" date="2024" name="Plant J.">
        <title>Genome sequences and population genomics reveal climatic adaptation and genomic divergence between two closely related sweetgum species.</title>
        <authorList>
            <person name="Xu W.Q."/>
            <person name="Ren C.Q."/>
            <person name="Zhang X.Y."/>
            <person name="Comes H.P."/>
            <person name="Liu X.H."/>
            <person name="Li Y.G."/>
            <person name="Kettle C.J."/>
            <person name="Jalonen R."/>
            <person name="Gaisberger H."/>
            <person name="Ma Y.Z."/>
            <person name="Qiu Y.X."/>
        </authorList>
    </citation>
    <scope>NUCLEOTIDE SEQUENCE [LARGE SCALE GENOMIC DNA]</scope>
    <source>
        <strain evidence="2">Hangzhou</strain>
    </source>
</reference>
<dbReference type="AlphaFoldDB" id="A0AAP0RN94"/>
<keyword evidence="1" id="KW-0732">Signal</keyword>
<dbReference type="SUPFAM" id="SSF81606">
    <property type="entry name" value="PP2C-like"/>
    <property type="match status" value="1"/>
</dbReference>
<feature type="signal peptide" evidence="1">
    <location>
        <begin position="1"/>
        <end position="31"/>
    </location>
</feature>
<protein>
    <recommendedName>
        <fullName evidence="4">PPM-type phosphatase domain-containing protein</fullName>
    </recommendedName>
</protein>
<keyword evidence="3" id="KW-1185">Reference proteome</keyword>